<evidence type="ECO:0000313" key="1">
    <source>
        <dbReference type="EMBL" id="RBW70667.1"/>
    </source>
</evidence>
<name>A0A366XXP0_9BACI</name>
<evidence type="ECO:0008006" key="3">
    <source>
        <dbReference type="Google" id="ProtNLM"/>
    </source>
</evidence>
<reference evidence="1 2" key="1">
    <citation type="submission" date="2018-07" db="EMBL/GenBank/DDBJ databases">
        <title>Lottiidibacillus patelloidae gen. nov., sp. nov., isolated from the intestinal tract of a marine limpet and the reclassification of B. taeanensis BH030017T, B. algicola KMM 3737T and B. hwajinpoensis SW-72T as genus Lottiidibacillus.</title>
        <authorList>
            <person name="Liu R."/>
            <person name="Huang Z."/>
        </authorList>
    </citation>
    <scope>NUCLEOTIDE SEQUENCE [LARGE SCALE GENOMIC DNA]</scope>
    <source>
        <strain evidence="1 2">BH030017</strain>
    </source>
</reference>
<dbReference type="AlphaFoldDB" id="A0A366XXP0"/>
<dbReference type="Gene3D" id="1.20.1260.120">
    <property type="entry name" value="Protein of unknown function DUF2935"/>
    <property type="match status" value="1"/>
</dbReference>
<dbReference type="Proteomes" id="UP000253314">
    <property type="component" value="Unassembled WGS sequence"/>
</dbReference>
<gene>
    <name evidence="1" type="ORF">DS031_04065</name>
</gene>
<comment type="caution">
    <text evidence="1">The sequence shown here is derived from an EMBL/GenBank/DDBJ whole genome shotgun (WGS) entry which is preliminary data.</text>
</comment>
<protein>
    <recommendedName>
        <fullName evidence="3">DUF2935 domain-containing protein</fullName>
    </recommendedName>
</protein>
<dbReference type="InterPro" id="IPR021328">
    <property type="entry name" value="CotB-like"/>
</dbReference>
<evidence type="ECO:0000313" key="2">
    <source>
        <dbReference type="Proteomes" id="UP000253314"/>
    </source>
</evidence>
<organism evidence="1 2">
    <name type="scientific">Bacillus taeanensis</name>
    <dbReference type="NCBI Taxonomy" id="273032"/>
    <lineage>
        <taxon>Bacteria</taxon>
        <taxon>Bacillati</taxon>
        <taxon>Bacillota</taxon>
        <taxon>Bacilli</taxon>
        <taxon>Bacillales</taxon>
        <taxon>Bacillaceae</taxon>
        <taxon>Bacillus</taxon>
    </lineage>
</organism>
<dbReference type="OrthoDB" id="1633927at2"/>
<accession>A0A366XXP0</accession>
<dbReference type="SUPFAM" id="SSF158430">
    <property type="entry name" value="Bacillus cereus metalloprotein-like"/>
    <property type="match status" value="1"/>
</dbReference>
<sequence length="138" mass="16287">MWMEEISKRVSAWEEHAFWLEILENHAHYIHAHLSSSETKWIQTAKQYIEAFSRMRRQLQMVNSSLPFKSKKMISFAQESYPVVFGYYRFEGHLQHLIIQNLVSLNLSPTYLNGTLSENAEYLRILSFAMYGKAPPEL</sequence>
<keyword evidence="2" id="KW-1185">Reference proteome</keyword>
<dbReference type="EMBL" id="QOCW01000003">
    <property type="protein sequence ID" value="RBW70667.1"/>
    <property type="molecule type" value="Genomic_DNA"/>
</dbReference>
<dbReference type="Pfam" id="PF11155">
    <property type="entry name" value="DUF2935"/>
    <property type="match status" value="1"/>
</dbReference>
<proteinExistence type="predicted"/>